<gene>
    <name evidence="2" type="ORF">OB69_03990</name>
</gene>
<dbReference type="OrthoDB" id="982659at2"/>
<evidence type="ECO:0000256" key="1">
    <source>
        <dbReference type="SAM" id="Phobius"/>
    </source>
</evidence>
<keyword evidence="1" id="KW-0472">Membrane</keyword>
<feature type="transmembrane region" description="Helical" evidence="1">
    <location>
        <begin position="72"/>
        <end position="89"/>
    </location>
</feature>
<keyword evidence="1" id="KW-0812">Transmembrane</keyword>
<comment type="caution">
    <text evidence="2">The sequence shown here is derived from an EMBL/GenBank/DDBJ whole genome shotgun (WGS) entry which is preliminary data.</text>
</comment>
<name>A0A0L8AP88_9BACT</name>
<reference evidence="3" key="1">
    <citation type="submission" date="2014-11" db="EMBL/GenBank/DDBJ databases">
        <title>Genome sequencing of Roseivirga sp. D-25.</title>
        <authorList>
            <person name="Selvaratnam C."/>
            <person name="Thevarajoo S."/>
            <person name="Goh K.M."/>
            <person name="Eee R."/>
            <person name="Chan K.-G."/>
            <person name="Chong C.S."/>
        </authorList>
    </citation>
    <scope>NUCLEOTIDE SEQUENCE [LARGE SCALE GENOMIC DNA]</scope>
    <source>
        <strain evidence="3">D-25</strain>
    </source>
</reference>
<dbReference type="RefSeq" id="WP_053222387.1">
    <property type="nucleotide sequence ID" value="NZ_JSVA01000004.1"/>
</dbReference>
<feature type="transmembrane region" description="Helical" evidence="1">
    <location>
        <begin position="194"/>
        <end position="213"/>
    </location>
</feature>
<dbReference type="AlphaFoldDB" id="A0A0L8AP88"/>
<protein>
    <submittedName>
        <fullName evidence="2">Uncharacterized protein</fullName>
    </submittedName>
</protein>
<proteinExistence type="predicted"/>
<feature type="transmembrane region" description="Helical" evidence="1">
    <location>
        <begin position="96"/>
        <end position="114"/>
    </location>
</feature>
<dbReference type="EMBL" id="JSVA01000004">
    <property type="protein sequence ID" value="KOF04149.1"/>
    <property type="molecule type" value="Genomic_DNA"/>
</dbReference>
<sequence>MITKQSNQDIKPRKKCFGDSSIIFGATKTEFYKLLFKNPSLALLRLLGQWIEFTTAALANCQNTVYRNQFGLLNQGIILTFSSVGLALIANSEHSYLALGSISLLILPILPFFYDWDTLYSWAFLDIRSLPLLVYSGIMLLTGLVNTTMIYIGKGNPDDMAKSGESWILLGLNKLYSKIKRLSGGKLKLKANEFIVNSFIECGITASIGYYFWSVIGDHTFGLFCFLMSSAEFFTQIKSKTAQLNRQAYLNAS</sequence>
<organism evidence="2 3">
    <name type="scientific">Roseivirga seohaensis subsp. aquiponti</name>
    <dbReference type="NCBI Taxonomy" id="1566026"/>
    <lineage>
        <taxon>Bacteria</taxon>
        <taxon>Pseudomonadati</taxon>
        <taxon>Bacteroidota</taxon>
        <taxon>Cytophagia</taxon>
        <taxon>Cytophagales</taxon>
        <taxon>Roseivirgaceae</taxon>
        <taxon>Roseivirga</taxon>
    </lineage>
</organism>
<accession>A0A0L8AP88</accession>
<feature type="transmembrane region" description="Helical" evidence="1">
    <location>
        <begin position="134"/>
        <end position="153"/>
    </location>
</feature>
<dbReference type="PATRIC" id="fig|1566026.4.peg.2567"/>
<dbReference type="Proteomes" id="UP000036908">
    <property type="component" value="Unassembled WGS sequence"/>
</dbReference>
<keyword evidence="3" id="KW-1185">Reference proteome</keyword>
<evidence type="ECO:0000313" key="3">
    <source>
        <dbReference type="Proteomes" id="UP000036908"/>
    </source>
</evidence>
<evidence type="ECO:0000313" key="2">
    <source>
        <dbReference type="EMBL" id="KOF04149.1"/>
    </source>
</evidence>
<keyword evidence="1" id="KW-1133">Transmembrane helix</keyword>